<evidence type="ECO:0000313" key="1">
    <source>
        <dbReference type="EMBL" id="KAF4035682.1"/>
    </source>
</evidence>
<accession>A0A833RYP6</accession>
<evidence type="ECO:0000313" key="3">
    <source>
        <dbReference type="Proteomes" id="UP000602510"/>
    </source>
</evidence>
<reference evidence="1" key="1">
    <citation type="submission" date="2020-04" db="EMBL/GenBank/DDBJ databases">
        <title>Hybrid Assembly of Korean Phytophthora infestans isolates.</title>
        <authorList>
            <person name="Prokchorchik M."/>
            <person name="Lee Y."/>
            <person name="Seo J."/>
            <person name="Cho J.-H."/>
            <person name="Park Y.-E."/>
            <person name="Jang D.-C."/>
            <person name="Im J.-S."/>
            <person name="Choi J.-G."/>
            <person name="Park H.-J."/>
            <person name="Lee G.-B."/>
            <person name="Lee Y.-G."/>
            <person name="Hong S.-Y."/>
            <person name="Cho K."/>
            <person name="Sohn K.H."/>
        </authorList>
    </citation>
    <scope>NUCLEOTIDE SEQUENCE</scope>
    <source>
        <strain evidence="1">KR_1_A1</strain>
        <strain evidence="2">KR_2_A2</strain>
    </source>
</reference>
<sequence length="65" mass="7408">MFRDAVQHKAWMDSNVWSTYLRTVMLPCIMDNPVLLVDNLECHVSDEFKGIVQISTAVNPNGKEV</sequence>
<gene>
    <name evidence="1" type="ORF">GN244_ATG12351</name>
    <name evidence="2" type="ORF">GN958_ATG15458</name>
</gene>
<protein>
    <recommendedName>
        <fullName evidence="4">DDE-1 domain-containing protein</fullName>
    </recommendedName>
</protein>
<organism evidence="1 3">
    <name type="scientific">Phytophthora infestans</name>
    <name type="common">Potato late blight agent</name>
    <name type="synonym">Botrytis infestans</name>
    <dbReference type="NCBI Taxonomy" id="4787"/>
    <lineage>
        <taxon>Eukaryota</taxon>
        <taxon>Sar</taxon>
        <taxon>Stramenopiles</taxon>
        <taxon>Oomycota</taxon>
        <taxon>Peronosporomycetes</taxon>
        <taxon>Peronosporales</taxon>
        <taxon>Peronosporaceae</taxon>
        <taxon>Phytophthora</taxon>
    </lineage>
</organism>
<name>A0A833RYP6_PHYIN</name>
<comment type="caution">
    <text evidence="1">The sequence shown here is derived from an EMBL/GenBank/DDBJ whole genome shotgun (WGS) entry which is preliminary data.</text>
</comment>
<evidence type="ECO:0008006" key="4">
    <source>
        <dbReference type="Google" id="ProtNLM"/>
    </source>
</evidence>
<evidence type="ECO:0000313" key="2">
    <source>
        <dbReference type="EMBL" id="KAF4135336.1"/>
    </source>
</evidence>
<dbReference type="EMBL" id="WSZM01000302">
    <property type="protein sequence ID" value="KAF4035682.1"/>
    <property type="molecule type" value="Genomic_DNA"/>
</dbReference>
<keyword evidence="3" id="KW-1185">Reference proteome</keyword>
<dbReference type="EMBL" id="JAACNO010002169">
    <property type="protein sequence ID" value="KAF4135336.1"/>
    <property type="molecule type" value="Genomic_DNA"/>
</dbReference>
<dbReference type="Proteomes" id="UP000704712">
    <property type="component" value="Unassembled WGS sequence"/>
</dbReference>
<proteinExistence type="predicted"/>
<dbReference type="Proteomes" id="UP000602510">
    <property type="component" value="Unassembled WGS sequence"/>
</dbReference>
<dbReference type="AlphaFoldDB" id="A0A833RYP6"/>